<dbReference type="GO" id="GO:0000981">
    <property type="term" value="F:DNA-binding transcription factor activity, RNA polymerase II-specific"/>
    <property type="evidence" value="ECO:0007669"/>
    <property type="project" value="TreeGrafter"/>
</dbReference>
<protein>
    <recommendedName>
        <fullName evidence="6">C2H2-type domain-containing protein</fullName>
    </recommendedName>
</protein>
<evidence type="ECO:0000256" key="3">
    <source>
        <dbReference type="ARBA" id="ARBA00022771"/>
    </source>
</evidence>
<dbReference type="Proteomes" id="UP000076842">
    <property type="component" value="Unassembled WGS sequence"/>
</dbReference>
<evidence type="ECO:0000313" key="8">
    <source>
        <dbReference type="Proteomes" id="UP000076842"/>
    </source>
</evidence>
<dbReference type="Gene3D" id="3.30.160.60">
    <property type="entry name" value="Classic Zinc Finger"/>
    <property type="match status" value="1"/>
</dbReference>
<dbReference type="PANTHER" id="PTHR24409">
    <property type="entry name" value="ZINC FINGER PROTEIN 142"/>
    <property type="match status" value="1"/>
</dbReference>
<feature type="domain" description="C2H2-type" evidence="6">
    <location>
        <begin position="170"/>
        <end position="199"/>
    </location>
</feature>
<name>A0A165GPU3_9BASI</name>
<dbReference type="GO" id="GO:0005634">
    <property type="term" value="C:nucleus"/>
    <property type="evidence" value="ECO:0007669"/>
    <property type="project" value="TreeGrafter"/>
</dbReference>
<dbReference type="STRING" id="1353952.A0A165GPU3"/>
<dbReference type="SMART" id="SM00355">
    <property type="entry name" value="ZnF_C2H2"/>
    <property type="match status" value="5"/>
</dbReference>
<dbReference type="GO" id="GO:0008270">
    <property type="term" value="F:zinc ion binding"/>
    <property type="evidence" value="ECO:0007669"/>
    <property type="project" value="UniProtKB-KW"/>
</dbReference>
<sequence>MVYIAYHERFCRFCDDDLAYEYDDPYDHYKESHFHCHLCDGQVFRTGNSLHQHYAASHDYCQSCQRVFNSQQQLDTHLRSRIHMPANIKCPMVGCQQMFISPAAVVLHLETGKCVSGVTRAIIDRYIVKYDRNNLITNPSRLITGPPGSRELQPMTTNIATKHAWNGNGFECYFCHKEFQYLAQLNQHLASPKHTKPTEMIYRCPNRDCGLKKATLSGLCQHIESGSCGVNRSSNVTDTMNHFVGGMRRLAL</sequence>
<dbReference type="EMBL" id="KV423952">
    <property type="protein sequence ID" value="KZT58324.1"/>
    <property type="molecule type" value="Genomic_DNA"/>
</dbReference>
<keyword evidence="8" id="KW-1185">Reference proteome</keyword>
<dbReference type="InterPro" id="IPR013087">
    <property type="entry name" value="Znf_C2H2_type"/>
</dbReference>
<dbReference type="PANTHER" id="PTHR24409:SF356">
    <property type="entry name" value="C2H2 FINGER DOMAIN TRANSCRIPTION FACTOR (EUROFUNG)"/>
    <property type="match status" value="1"/>
</dbReference>
<gene>
    <name evidence="7" type="ORF">CALCODRAFT_468549</name>
</gene>
<feature type="domain" description="C2H2-type" evidence="6">
    <location>
        <begin position="59"/>
        <end position="83"/>
    </location>
</feature>
<dbReference type="SUPFAM" id="SSF57667">
    <property type="entry name" value="beta-beta-alpha zinc fingers"/>
    <property type="match status" value="2"/>
</dbReference>
<proteinExistence type="predicted"/>
<evidence type="ECO:0000256" key="1">
    <source>
        <dbReference type="ARBA" id="ARBA00022723"/>
    </source>
</evidence>
<evidence type="ECO:0000256" key="2">
    <source>
        <dbReference type="ARBA" id="ARBA00022737"/>
    </source>
</evidence>
<dbReference type="InParanoid" id="A0A165GPU3"/>
<accession>A0A165GPU3</accession>
<keyword evidence="3 5" id="KW-0863">Zinc-finger</keyword>
<evidence type="ECO:0000256" key="5">
    <source>
        <dbReference type="PROSITE-ProRule" id="PRU00042"/>
    </source>
</evidence>
<dbReference type="Pfam" id="PF12171">
    <property type="entry name" value="zf-C2H2_jaz"/>
    <property type="match status" value="1"/>
</dbReference>
<dbReference type="PROSITE" id="PS50157">
    <property type="entry name" value="ZINC_FINGER_C2H2_2"/>
    <property type="match status" value="2"/>
</dbReference>
<evidence type="ECO:0000259" key="6">
    <source>
        <dbReference type="PROSITE" id="PS50157"/>
    </source>
</evidence>
<dbReference type="OrthoDB" id="6077919at2759"/>
<dbReference type="AlphaFoldDB" id="A0A165GPU3"/>
<keyword evidence="2" id="KW-0677">Repeat</keyword>
<dbReference type="Pfam" id="PF12874">
    <property type="entry name" value="zf-met"/>
    <property type="match status" value="1"/>
</dbReference>
<organism evidence="7 8">
    <name type="scientific">Calocera cornea HHB12733</name>
    <dbReference type="NCBI Taxonomy" id="1353952"/>
    <lineage>
        <taxon>Eukaryota</taxon>
        <taxon>Fungi</taxon>
        <taxon>Dikarya</taxon>
        <taxon>Basidiomycota</taxon>
        <taxon>Agaricomycotina</taxon>
        <taxon>Dacrymycetes</taxon>
        <taxon>Dacrymycetales</taxon>
        <taxon>Dacrymycetaceae</taxon>
        <taxon>Calocera</taxon>
    </lineage>
</organism>
<dbReference type="InterPro" id="IPR036236">
    <property type="entry name" value="Znf_C2H2_sf"/>
</dbReference>
<evidence type="ECO:0000256" key="4">
    <source>
        <dbReference type="ARBA" id="ARBA00022833"/>
    </source>
</evidence>
<dbReference type="GO" id="GO:0000977">
    <property type="term" value="F:RNA polymerase II transcription regulatory region sequence-specific DNA binding"/>
    <property type="evidence" value="ECO:0007669"/>
    <property type="project" value="TreeGrafter"/>
</dbReference>
<dbReference type="InterPro" id="IPR022755">
    <property type="entry name" value="Znf_C2H2_jaz"/>
</dbReference>
<keyword evidence="1" id="KW-0479">Metal-binding</keyword>
<dbReference type="PROSITE" id="PS00028">
    <property type="entry name" value="ZINC_FINGER_C2H2_1"/>
    <property type="match status" value="2"/>
</dbReference>
<evidence type="ECO:0000313" key="7">
    <source>
        <dbReference type="EMBL" id="KZT58324.1"/>
    </source>
</evidence>
<reference evidence="7 8" key="1">
    <citation type="journal article" date="2016" name="Mol. Biol. Evol.">
        <title>Comparative Genomics of Early-Diverging Mushroom-Forming Fungi Provides Insights into the Origins of Lignocellulose Decay Capabilities.</title>
        <authorList>
            <person name="Nagy L.G."/>
            <person name="Riley R."/>
            <person name="Tritt A."/>
            <person name="Adam C."/>
            <person name="Daum C."/>
            <person name="Floudas D."/>
            <person name="Sun H."/>
            <person name="Yadav J.S."/>
            <person name="Pangilinan J."/>
            <person name="Larsson K.H."/>
            <person name="Matsuura K."/>
            <person name="Barry K."/>
            <person name="Labutti K."/>
            <person name="Kuo R."/>
            <person name="Ohm R.A."/>
            <person name="Bhattacharya S.S."/>
            <person name="Shirouzu T."/>
            <person name="Yoshinaga Y."/>
            <person name="Martin F.M."/>
            <person name="Grigoriev I.V."/>
            <person name="Hibbett D.S."/>
        </authorList>
    </citation>
    <scope>NUCLEOTIDE SEQUENCE [LARGE SCALE GENOMIC DNA]</scope>
    <source>
        <strain evidence="7 8">HHB12733</strain>
    </source>
</reference>
<keyword evidence="4" id="KW-0862">Zinc</keyword>